<evidence type="ECO:0000313" key="9">
    <source>
        <dbReference type="Proteomes" id="UP000371041"/>
    </source>
</evidence>
<dbReference type="Proteomes" id="UP000371041">
    <property type="component" value="Chromosome"/>
</dbReference>
<evidence type="ECO:0000256" key="7">
    <source>
        <dbReference type="SAM" id="Phobius"/>
    </source>
</evidence>
<evidence type="ECO:0000256" key="4">
    <source>
        <dbReference type="ARBA" id="ARBA00022692"/>
    </source>
</evidence>
<keyword evidence="3" id="KW-1003">Cell membrane</keyword>
<dbReference type="Pfam" id="PF07681">
    <property type="entry name" value="DoxX"/>
    <property type="match status" value="1"/>
</dbReference>
<dbReference type="EMBL" id="CP045929">
    <property type="protein sequence ID" value="QGK68991.1"/>
    <property type="molecule type" value="Genomic_DNA"/>
</dbReference>
<evidence type="ECO:0000256" key="5">
    <source>
        <dbReference type="ARBA" id="ARBA00022989"/>
    </source>
</evidence>
<feature type="transmembrane region" description="Helical" evidence="7">
    <location>
        <begin position="44"/>
        <end position="62"/>
    </location>
</feature>
<organism evidence="8 9">
    <name type="scientific">Allosaccharopolyspora coralli</name>
    <dbReference type="NCBI Taxonomy" id="2665642"/>
    <lineage>
        <taxon>Bacteria</taxon>
        <taxon>Bacillati</taxon>
        <taxon>Actinomycetota</taxon>
        <taxon>Actinomycetes</taxon>
        <taxon>Pseudonocardiales</taxon>
        <taxon>Pseudonocardiaceae</taxon>
        <taxon>Allosaccharopolyspora</taxon>
    </lineage>
</organism>
<reference evidence="9" key="1">
    <citation type="submission" date="2019-11" db="EMBL/GenBank/DDBJ databases">
        <title>The complete genome sequence of Saccharopolyspora sp. E2A.</title>
        <authorList>
            <person name="Zhang G."/>
        </authorList>
    </citation>
    <scope>NUCLEOTIDE SEQUENCE [LARGE SCALE GENOMIC DNA]</scope>
    <source>
        <strain evidence="9">E2A</strain>
    </source>
</reference>
<proteinExistence type="inferred from homology"/>
<dbReference type="AlphaFoldDB" id="A0A5Q3Q327"/>
<dbReference type="RefSeq" id="WP_154075592.1">
    <property type="nucleotide sequence ID" value="NZ_CP045929.1"/>
</dbReference>
<evidence type="ECO:0000256" key="3">
    <source>
        <dbReference type="ARBA" id="ARBA00022475"/>
    </source>
</evidence>
<dbReference type="InterPro" id="IPR051907">
    <property type="entry name" value="DoxX-like_oxidoreductase"/>
</dbReference>
<feature type="transmembrane region" description="Helical" evidence="7">
    <location>
        <begin position="106"/>
        <end position="126"/>
    </location>
</feature>
<dbReference type="PANTHER" id="PTHR33452:SF1">
    <property type="entry name" value="INNER MEMBRANE PROTEIN YPHA-RELATED"/>
    <property type="match status" value="1"/>
</dbReference>
<dbReference type="InterPro" id="IPR032808">
    <property type="entry name" value="DoxX"/>
</dbReference>
<name>A0A5Q3Q327_9PSEU</name>
<evidence type="ECO:0000313" key="8">
    <source>
        <dbReference type="EMBL" id="QGK68991.1"/>
    </source>
</evidence>
<protein>
    <submittedName>
        <fullName evidence="8">DoxX family membrane protein</fullName>
    </submittedName>
</protein>
<gene>
    <name evidence="8" type="ORF">GIY23_05085</name>
</gene>
<comment type="subcellular location">
    <subcellularLocation>
        <location evidence="1">Cell membrane</location>
        <topology evidence="1">Multi-pass membrane protein</topology>
    </subcellularLocation>
</comment>
<evidence type="ECO:0000256" key="2">
    <source>
        <dbReference type="ARBA" id="ARBA00006679"/>
    </source>
</evidence>
<dbReference type="KEGG" id="sace:GIY23_05085"/>
<feature type="transmembrane region" description="Helical" evidence="7">
    <location>
        <begin position="69"/>
        <end position="94"/>
    </location>
</feature>
<evidence type="ECO:0000256" key="1">
    <source>
        <dbReference type="ARBA" id="ARBA00004651"/>
    </source>
</evidence>
<accession>A0A5Q3Q327</accession>
<keyword evidence="5 7" id="KW-1133">Transmembrane helix</keyword>
<dbReference type="GO" id="GO:0005886">
    <property type="term" value="C:plasma membrane"/>
    <property type="evidence" value="ECO:0007669"/>
    <property type="project" value="UniProtKB-SubCell"/>
</dbReference>
<comment type="similarity">
    <text evidence="2">Belongs to the DoxX family.</text>
</comment>
<keyword evidence="9" id="KW-1185">Reference proteome</keyword>
<keyword evidence="4 7" id="KW-0812">Transmembrane</keyword>
<dbReference type="PANTHER" id="PTHR33452">
    <property type="entry name" value="OXIDOREDUCTASE CATD-RELATED"/>
    <property type="match status" value="1"/>
</dbReference>
<sequence length="142" mass="14646">MPAPSGRMHDLAILLARLVVGAVFVAHGWQKFFQWGINGTAESFGQMGIPLPGVAAWAVALIETLGGLALMLGAALPVAGVLLALTMLGALFVAHLSSGFFASDGGFEYVLVLAVVALVLSSRGGAWSVDRVLLRRSAATTT</sequence>
<keyword evidence="6 7" id="KW-0472">Membrane</keyword>
<evidence type="ECO:0000256" key="6">
    <source>
        <dbReference type="ARBA" id="ARBA00023136"/>
    </source>
</evidence>